<feature type="transmembrane region" description="Helical" evidence="1">
    <location>
        <begin position="285"/>
        <end position="304"/>
    </location>
</feature>
<keyword evidence="1" id="KW-0472">Membrane</keyword>
<feature type="transmembrane region" description="Helical" evidence="1">
    <location>
        <begin position="683"/>
        <end position="704"/>
    </location>
</feature>
<accession>A0AAV9NLP9</accession>
<gene>
    <name evidence="2" type="ORF">LTR84_009776</name>
</gene>
<organism evidence="2 3">
    <name type="scientific">Exophiala bonariae</name>
    <dbReference type="NCBI Taxonomy" id="1690606"/>
    <lineage>
        <taxon>Eukaryota</taxon>
        <taxon>Fungi</taxon>
        <taxon>Dikarya</taxon>
        <taxon>Ascomycota</taxon>
        <taxon>Pezizomycotina</taxon>
        <taxon>Eurotiomycetes</taxon>
        <taxon>Chaetothyriomycetidae</taxon>
        <taxon>Chaetothyriales</taxon>
        <taxon>Herpotrichiellaceae</taxon>
        <taxon>Exophiala</taxon>
    </lineage>
</organism>
<reference evidence="2 3" key="1">
    <citation type="submission" date="2023-08" db="EMBL/GenBank/DDBJ databases">
        <title>Black Yeasts Isolated from many extreme environments.</title>
        <authorList>
            <person name="Coleine C."/>
            <person name="Stajich J.E."/>
            <person name="Selbmann L."/>
        </authorList>
    </citation>
    <scope>NUCLEOTIDE SEQUENCE [LARGE SCALE GENOMIC DNA]</scope>
    <source>
        <strain evidence="2 3">CCFEE 5792</strain>
    </source>
</reference>
<name>A0AAV9NLP9_9EURO</name>
<feature type="transmembrane region" description="Helical" evidence="1">
    <location>
        <begin position="142"/>
        <end position="162"/>
    </location>
</feature>
<dbReference type="Proteomes" id="UP001358417">
    <property type="component" value="Unassembled WGS sequence"/>
</dbReference>
<evidence type="ECO:0000313" key="2">
    <source>
        <dbReference type="EMBL" id="KAK5059893.1"/>
    </source>
</evidence>
<dbReference type="AlphaFoldDB" id="A0AAV9NLP9"/>
<feature type="transmembrane region" description="Helical" evidence="1">
    <location>
        <begin position="626"/>
        <end position="651"/>
    </location>
</feature>
<dbReference type="RefSeq" id="XP_064709714.1">
    <property type="nucleotide sequence ID" value="XM_064853315.1"/>
</dbReference>
<keyword evidence="3" id="KW-1185">Reference proteome</keyword>
<evidence type="ECO:0000313" key="3">
    <source>
        <dbReference type="Proteomes" id="UP001358417"/>
    </source>
</evidence>
<comment type="caution">
    <text evidence="2">The sequence shown here is derived from an EMBL/GenBank/DDBJ whole genome shotgun (WGS) entry which is preliminary data.</text>
</comment>
<proteinExistence type="predicted"/>
<feature type="transmembrane region" description="Helical" evidence="1">
    <location>
        <begin position="215"/>
        <end position="237"/>
    </location>
</feature>
<protein>
    <submittedName>
        <fullName evidence="2">Uncharacterized protein</fullName>
    </submittedName>
</protein>
<keyword evidence="1" id="KW-1133">Transmembrane helix</keyword>
<keyword evidence="1" id="KW-0812">Transmembrane</keyword>
<sequence length="728" mass="82402">MSSNSTAYTGLQADERGVFGSKNDQQLPSWSTNMMFPKAAYVGVALDDIDTVDVDVRSVQTRFSQTSGFSRSSQTSYLSNVSLLRTRMKAQASIAASSLKAQIRQLFTVSFWRTLPSQTKTWWQEVWSDAKTLRLGHQFYRIFNFTGPLVVIILLCMVLKIITRKDLYPVDEACRPDAGFYVGDTEYNIFASTGFFQITLAFGTLPFSTAKIIDVAWDVVVGRGGQGILVAICFLVYGKALVRSMESTSVSYGTYEAITLQSGSITGSLKLARDLFKNPTMRAKFLIFWIIISALFVLLFPTMASAMSGYAANIDAYIATDDGNMIPYSKFHLIRYIIHDAHRLGDDFGKDHKVATGSKQPTEVADVTYSADECITPYYPYQTYSDDLLDWSPTEGVPACEFYWHVSEYAFNYGFLGTNQTNSTFNNSGTIISLDPPSLDISAIFWKESWLDYSRNDEWWEYPYGYEWKAENGSQPFKRIQNASLTDGEYTFTLEELNQRGQCQQSNTSYKWGFSFLILFSVLVGFVVWCVGMYVLWVDAFLNSRVDNAGRHIGLQRAVLDLASVMKNDIGDNLSEMASNNHLNKKVRNDLKGGRIDYQMLTQEHLPMSRWNQAFRNRRGRTKREAILIWAKADWKWLTFFLLSAVFLIVAVCGSHAPVLTPIFFCYGSAAGLYVGPTHKGRWLLFLICLAIGIAMGPIGPYVYLSKSHYALVWLSTDPYYAIWWWYG</sequence>
<feature type="transmembrane region" description="Helical" evidence="1">
    <location>
        <begin position="512"/>
        <end position="537"/>
    </location>
</feature>
<feature type="transmembrane region" description="Helical" evidence="1">
    <location>
        <begin position="657"/>
        <end position="676"/>
    </location>
</feature>
<evidence type="ECO:0000256" key="1">
    <source>
        <dbReference type="SAM" id="Phobius"/>
    </source>
</evidence>
<dbReference type="EMBL" id="JAVRRD010000004">
    <property type="protein sequence ID" value="KAK5059893.1"/>
    <property type="molecule type" value="Genomic_DNA"/>
</dbReference>
<dbReference type="GeneID" id="89977934"/>